<accession>A0ABP6VL05</accession>
<reference evidence="3" key="1">
    <citation type="journal article" date="2019" name="Int. J. Syst. Evol. Microbiol.">
        <title>The Global Catalogue of Microorganisms (GCM) 10K type strain sequencing project: providing services to taxonomists for standard genome sequencing and annotation.</title>
        <authorList>
            <consortium name="The Broad Institute Genomics Platform"/>
            <consortium name="The Broad Institute Genome Sequencing Center for Infectious Disease"/>
            <person name="Wu L."/>
            <person name="Ma J."/>
        </authorList>
    </citation>
    <scope>NUCLEOTIDE SEQUENCE [LARGE SCALE GENOMIC DNA]</scope>
    <source>
        <strain evidence="3">JCM 16928</strain>
    </source>
</reference>
<organism evidence="2 3">
    <name type="scientific">Kribbella ginsengisoli</name>
    <dbReference type="NCBI Taxonomy" id="363865"/>
    <lineage>
        <taxon>Bacteria</taxon>
        <taxon>Bacillati</taxon>
        <taxon>Actinomycetota</taxon>
        <taxon>Actinomycetes</taxon>
        <taxon>Propionibacteriales</taxon>
        <taxon>Kribbellaceae</taxon>
        <taxon>Kribbella</taxon>
    </lineage>
</organism>
<dbReference type="RefSeq" id="WP_344835934.1">
    <property type="nucleotide sequence ID" value="NZ_BAABAA010000001.1"/>
</dbReference>
<keyword evidence="3" id="KW-1185">Reference proteome</keyword>
<feature type="transmembrane region" description="Helical" evidence="1">
    <location>
        <begin position="137"/>
        <end position="157"/>
    </location>
</feature>
<comment type="caution">
    <text evidence="2">The sequence shown here is derived from an EMBL/GenBank/DDBJ whole genome shotgun (WGS) entry which is preliminary data.</text>
</comment>
<dbReference type="Proteomes" id="UP001501222">
    <property type="component" value="Unassembled WGS sequence"/>
</dbReference>
<dbReference type="EMBL" id="BAABAA010000001">
    <property type="protein sequence ID" value="GAA3536794.1"/>
    <property type="molecule type" value="Genomic_DNA"/>
</dbReference>
<evidence type="ECO:0000313" key="3">
    <source>
        <dbReference type="Proteomes" id="UP001501222"/>
    </source>
</evidence>
<name>A0ABP6VL05_9ACTN</name>
<keyword evidence="1" id="KW-0472">Membrane</keyword>
<sequence length="216" mass="22129">MTRYVVKGFAGNSPSDRVLAKAQLSLAKDYLVTVRARAVAWRNGLGALLAGLVGFGLVKGRTDVGELATPYATAAGLALLVSLVAGALAAVWLLRAAHGSLSGASMTQLMQKQSPDPVRDAENEEAEASAGALRAGCYAVGFCAGFLVLAVGVTWYGPAKDQPKVTVVTPAGDRCGEVVELAGGVLTLKTSAGQQDVRLSDAGGLRVVEKCTQSTP</sequence>
<protein>
    <submittedName>
        <fullName evidence="2">Uncharacterized protein</fullName>
    </submittedName>
</protein>
<gene>
    <name evidence="2" type="ORF">GCM10022235_00310</name>
</gene>
<feature type="transmembrane region" description="Helical" evidence="1">
    <location>
        <begin position="39"/>
        <end position="58"/>
    </location>
</feature>
<feature type="transmembrane region" description="Helical" evidence="1">
    <location>
        <begin position="70"/>
        <end position="94"/>
    </location>
</feature>
<keyword evidence="1" id="KW-1133">Transmembrane helix</keyword>
<proteinExistence type="predicted"/>
<evidence type="ECO:0000313" key="2">
    <source>
        <dbReference type="EMBL" id="GAA3536794.1"/>
    </source>
</evidence>
<evidence type="ECO:0000256" key="1">
    <source>
        <dbReference type="SAM" id="Phobius"/>
    </source>
</evidence>
<keyword evidence="1" id="KW-0812">Transmembrane</keyword>